<comment type="caution">
    <text evidence="2">The sequence shown here is derived from an EMBL/GenBank/DDBJ whole genome shotgun (WGS) entry which is preliminary data.</text>
</comment>
<accession>A0A0J9E9Z6</accession>
<organism evidence="2 3">
    <name type="scientific">Candidatus Rhodobacter oscarellae</name>
    <dbReference type="NCBI Taxonomy" id="1675527"/>
    <lineage>
        <taxon>Bacteria</taxon>
        <taxon>Pseudomonadati</taxon>
        <taxon>Pseudomonadota</taxon>
        <taxon>Alphaproteobacteria</taxon>
        <taxon>Rhodobacterales</taxon>
        <taxon>Rhodobacter group</taxon>
        <taxon>Rhodobacter</taxon>
    </lineage>
</organism>
<dbReference type="RefSeq" id="WP_082152835.1">
    <property type="nucleotide sequence ID" value="NZ_LFTY01000002.1"/>
</dbReference>
<name>A0A0J9E9Z6_9RHOB</name>
<proteinExistence type="predicted"/>
<gene>
    <name evidence="2" type="ORF">AIOL_004448</name>
</gene>
<keyword evidence="2" id="KW-0808">Transferase</keyword>
<sequence>MSRYARQEILPEVGAAGQSRLAAARILVVGAGGLAAPALPLLAGAGVGQITIVDPDVVSLTNLHRQTLFSEQDVGLLKAEIACRRCQALNSEIAVLAVPEALTPANAGALVGAADLVLDCADSYAASYILSDSCLAAGKPLISASALGLSGYVGGFCGGAPSLRAVFPDAPESGASCATAGVLGPVVGMLGAMQAQMALGLLIAPCGHSSPLGQVVNLDAMSLRTSIFRFDDAPEPELRFSFAARADLNDGDTIVDLRGHQEAPEPIHPAARRVAPQDISRIAPRQGRLALACATGLRAWRAAETLHPDWPGEIVLVAASAS</sequence>
<dbReference type="GO" id="GO:0005829">
    <property type="term" value="C:cytosol"/>
    <property type="evidence" value="ECO:0007669"/>
    <property type="project" value="TreeGrafter"/>
</dbReference>
<feature type="domain" description="THIF-type NAD/FAD binding fold" evidence="1">
    <location>
        <begin position="4"/>
        <end position="230"/>
    </location>
</feature>
<keyword evidence="3" id="KW-1185">Reference proteome</keyword>
<dbReference type="GO" id="GO:0008146">
    <property type="term" value="F:sulfotransferase activity"/>
    <property type="evidence" value="ECO:0007669"/>
    <property type="project" value="TreeGrafter"/>
</dbReference>
<dbReference type="GO" id="GO:0004792">
    <property type="term" value="F:thiosulfate-cyanide sulfurtransferase activity"/>
    <property type="evidence" value="ECO:0007669"/>
    <property type="project" value="TreeGrafter"/>
</dbReference>
<dbReference type="OrthoDB" id="9804286at2"/>
<dbReference type="CDD" id="cd00757">
    <property type="entry name" value="ThiF_MoeB_HesA_family"/>
    <property type="match status" value="1"/>
</dbReference>
<dbReference type="InterPro" id="IPR045886">
    <property type="entry name" value="ThiF/MoeB/HesA"/>
</dbReference>
<dbReference type="Gene3D" id="3.40.50.720">
    <property type="entry name" value="NAD(P)-binding Rossmann-like Domain"/>
    <property type="match status" value="1"/>
</dbReference>
<dbReference type="STRING" id="1675527.AIOL_004448"/>
<evidence type="ECO:0000313" key="3">
    <source>
        <dbReference type="Proteomes" id="UP000037178"/>
    </source>
</evidence>
<dbReference type="GO" id="GO:0008641">
    <property type="term" value="F:ubiquitin-like modifier activating enzyme activity"/>
    <property type="evidence" value="ECO:0007669"/>
    <property type="project" value="InterPro"/>
</dbReference>
<dbReference type="PANTHER" id="PTHR10953:SF102">
    <property type="entry name" value="ADENYLYLTRANSFERASE AND SULFURTRANSFERASE MOCS3"/>
    <property type="match status" value="1"/>
</dbReference>
<dbReference type="Pfam" id="PF00899">
    <property type="entry name" value="ThiF"/>
    <property type="match status" value="1"/>
</dbReference>
<dbReference type="SUPFAM" id="SSF69572">
    <property type="entry name" value="Activating enzymes of the ubiquitin-like proteins"/>
    <property type="match status" value="1"/>
</dbReference>
<evidence type="ECO:0000259" key="1">
    <source>
        <dbReference type="Pfam" id="PF00899"/>
    </source>
</evidence>
<evidence type="ECO:0000313" key="2">
    <source>
        <dbReference type="EMBL" id="KMW59466.1"/>
    </source>
</evidence>
<dbReference type="AlphaFoldDB" id="A0A0J9E9Z6"/>
<dbReference type="InterPro" id="IPR035985">
    <property type="entry name" value="Ubiquitin-activating_enz"/>
</dbReference>
<dbReference type="InterPro" id="IPR000594">
    <property type="entry name" value="ThiF_NAD_FAD-bd"/>
</dbReference>
<dbReference type="Proteomes" id="UP000037178">
    <property type="component" value="Unassembled WGS sequence"/>
</dbReference>
<dbReference type="PANTHER" id="PTHR10953">
    <property type="entry name" value="UBIQUITIN-ACTIVATING ENZYME E1"/>
    <property type="match status" value="1"/>
</dbReference>
<keyword evidence="2" id="KW-0548">Nucleotidyltransferase</keyword>
<dbReference type="GO" id="GO:0016779">
    <property type="term" value="F:nucleotidyltransferase activity"/>
    <property type="evidence" value="ECO:0007669"/>
    <property type="project" value="UniProtKB-KW"/>
</dbReference>
<protein>
    <submittedName>
        <fullName evidence="2">Sulfur carrier protein adenylyltransferase ThiF</fullName>
    </submittedName>
</protein>
<reference evidence="2 3" key="1">
    <citation type="submission" date="2015-06" db="EMBL/GenBank/DDBJ databases">
        <title>Draft genome sequence of an Alphaproteobacteria species associated to the Mediterranean sponge Oscarella lobularis.</title>
        <authorList>
            <person name="Jourda C."/>
            <person name="Santini S."/>
            <person name="Claverie J.-M."/>
        </authorList>
    </citation>
    <scope>NUCLEOTIDE SEQUENCE [LARGE SCALE GENOMIC DNA]</scope>
    <source>
        <strain evidence="2">IGS</strain>
    </source>
</reference>
<dbReference type="EMBL" id="LFTY01000002">
    <property type="protein sequence ID" value="KMW59466.1"/>
    <property type="molecule type" value="Genomic_DNA"/>
</dbReference>
<dbReference type="PATRIC" id="fig|1675527.3.peg.4652"/>